<gene>
    <name evidence="2" type="ORF">SAY87_021913</name>
</gene>
<dbReference type="Proteomes" id="UP001345219">
    <property type="component" value="Chromosome 16"/>
</dbReference>
<protein>
    <submittedName>
        <fullName evidence="2">Uncharacterized protein</fullName>
    </submittedName>
</protein>
<dbReference type="AlphaFoldDB" id="A0AAN7JUL6"/>
<sequence length="114" mass="12442">MDRGGIDPTQFSGEDSRSRTGSSDRDPTGSGRTLTLSIGLRVHALSISGTIPDELWNLTHLFLLDMGRNVLTGTVSPAIANLNQMKYLNLVGNNFTITNANISWYTKYAHIVFG</sequence>
<reference evidence="2 3" key="1">
    <citation type="journal article" date="2023" name="Hortic Res">
        <title>Pangenome of water caltrop reveals structural variations and asymmetric subgenome divergence after allopolyploidization.</title>
        <authorList>
            <person name="Zhang X."/>
            <person name="Chen Y."/>
            <person name="Wang L."/>
            <person name="Yuan Y."/>
            <person name="Fang M."/>
            <person name="Shi L."/>
            <person name="Lu R."/>
            <person name="Comes H.P."/>
            <person name="Ma Y."/>
            <person name="Chen Y."/>
            <person name="Huang G."/>
            <person name="Zhou Y."/>
            <person name="Zheng Z."/>
            <person name="Qiu Y."/>
        </authorList>
    </citation>
    <scope>NUCLEOTIDE SEQUENCE [LARGE SCALE GENOMIC DNA]</scope>
    <source>
        <tissue evidence="2">Roots</tissue>
    </source>
</reference>
<keyword evidence="3" id="KW-1185">Reference proteome</keyword>
<name>A0AAN7JUL6_9MYRT</name>
<dbReference type="Gene3D" id="3.80.10.10">
    <property type="entry name" value="Ribonuclease Inhibitor"/>
    <property type="match status" value="1"/>
</dbReference>
<accession>A0AAN7JUL6</accession>
<dbReference type="EMBL" id="JAXIOK010000016">
    <property type="protein sequence ID" value="KAK4753115.1"/>
    <property type="molecule type" value="Genomic_DNA"/>
</dbReference>
<feature type="region of interest" description="Disordered" evidence="1">
    <location>
        <begin position="1"/>
        <end position="32"/>
    </location>
</feature>
<dbReference type="InterPro" id="IPR032675">
    <property type="entry name" value="LRR_dom_sf"/>
</dbReference>
<dbReference type="SUPFAM" id="SSF52058">
    <property type="entry name" value="L domain-like"/>
    <property type="match status" value="1"/>
</dbReference>
<evidence type="ECO:0000313" key="2">
    <source>
        <dbReference type="EMBL" id="KAK4753115.1"/>
    </source>
</evidence>
<organism evidence="2 3">
    <name type="scientific">Trapa incisa</name>
    <dbReference type="NCBI Taxonomy" id="236973"/>
    <lineage>
        <taxon>Eukaryota</taxon>
        <taxon>Viridiplantae</taxon>
        <taxon>Streptophyta</taxon>
        <taxon>Embryophyta</taxon>
        <taxon>Tracheophyta</taxon>
        <taxon>Spermatophyta</taxon>
        <taxon>Magnoliopsida</taxon>
        <taxon>eudicotyledons</taxon>
        <taxon>Gunneridae</taxon>
        <taxon>Pentapetalae</taxon>
        <taxon>rosids</taxon>
        <taxon>malvids</taxon>
        <taxon>Myrtales</taxon>
        <taxon>Lythraceae</taxon>
        <taxon>Trapa</taxon>
    </lineage>
</organism>
<evidence type="ECO:0000313" key="3">
    <source>
        <dbReference type="Proteomes" id="UP001345219"/>
    </source>
</evidence>
<evidence type="ECO:0000256" key="1">
    <source>
        <dbReference type="SAM" id="MobiDB-lite"/>
    </source>
</evidence>
<feature type="compositionally biased region" description="Basic and acidic residues" evidence="1">
    <location>
        <begin position="14"/>
        <end position="27"/>
    </location>
</feature>
<comment type="caution">
    <text evidence="2">The sequence shown here is derived from an EMBL/GenBank/DDBJ whole genome shotgun (WGS) entry which is preliminary data.</text>
</comment>
<proteinExistence type="predicted"/>